<gene>
    <name evidence="3" type="ORF">F2P81_013348</name>
</gene>
<proteinExistence type="predicted"/>
<feature type="region of interest" description="Disordered" evidence="1">
    <location>
        <begin position="39"/>
        <end position="58"/>
    </location>
</feature>
<dbReference type="AlphaFoldDB" id="A0A6A4SUM3"/>
<keyword evidence="2" id="KW-0812">Transmembrane</keyword>
<accession>A0A6A4SUM3</accession>
<evidence type="ECO:0000313" key="4">
    <source>
        <dbReference type="Proteomes" id="UP000438429"/>
    </source>
</evidence>
<organism evidence="3 4">
    <name type="scientific">Scophthalmus maximus</name>
    <name type="common">Turbot</name>
    <name type="synonym">Psetta maxima</name>
    <dbReference type="NCBI Taxonomy" id="52904"/>
    <lineage>
        <taxon>Eukaryota</taxon>
        <taxon>Metazoa</taxon>
        <taxon>Chordata</taxon>
        <taxon>Craniata</taxon>
        <taxon>Vertebrata</taxon>
        <taxon>Euteleostomi</taxon>
        <taxon>Actinopterygii</taxon>
        <taxon>Neopterygii</taxon>
        <taxon>Teleostei</taxon>
        <taxon>Neoteleostei</taxon>
        <taxon>Acanthomorphata</taxon>
        <taxon>Carangaria</taxon>
        <taxon>Pleuronectiformes</taxon>
        <taxon>Pleuronectoidei</taxon>
        <taxon>Scophthalmidae</taxon>
        <taxon>Scophthalmus</taxon>
    </lineage>
</organism>
<keyword evidence="2" id="KW-0472">Membrane</keyword>
<feature type="transmembrane region" description="Helical" evidence="2">
    <location>
        <begin position="12"/>
        <end position="29"/>
    </location>
</feature>
<evidence type="ECO:0000313" key="3">
    <source>
        <dbReference type="EMBL" id="KAF0035590.1"/>
    </source>
</evidence>
<evidence type="ECO:0000256" key="1">
    <source>
        <dbReference type="SAM" id="MobiDB-lite"/>
    </source>
</evidence>
<keyword evidence="2" id="KW-1133">Transmembrane helix</keyword>
<sequence>MEISEYRCDVTSVSVCVTMLSSVVTINFLPPPVASGFELDPEPPPLSEPSRTEPDPRVVRSRFTSSSPLYEKYSTASVPIFMIVVFLLLLLPLPRSASSERLRRPGGVWVSVQLCLVYARGGDNARIWAERFRATGKTKPSRVCRYVFSLYCNCSFNENMRI</sequence>
<reference evidence="3 4" key="1">
    <citation type="submission" date="2019-06" db="EMBL/GenBank/DDBJ databases">
        <title>Draft genomes of female and male turbot (Scophthalmus maximus).</title>
        <authorList>
            <person name="Xu H."/>
            <person name="Xu X.-W."/>
            <person name="Shao C."/>
            <person name="Chen S."/>
        </authorList>
    </citation>
    <scope>NUCLEOTIDE SEQUENCE [LARGE SCALE GENOMIC DNA]</scope>
    <source>
        <strain evidence="3">Ysfricsl-2016a</strain>
        <tissue evidence="3">Blood</tissue>
    </source>
</reference>
<dbReference type="Proteomes" id="UP000438429">
    <property type="component" value="Unassembled WGS sequence"/>
</dbReference>
<evidence type="ECO:0000256" key="2">
    <source>
        <dbReference type="SAM" id="Phobius"/>
    </source>
</evidence>
<feature type="transmembrane region" description="Helical" evidence="2">
    <location>
        <begin position="73"/>
        <end position="93"/>
    </location>
</feature>
<protein>
    <submittedName>
        <fullName evidence="3">Uncharacterized protein</fullName>
    </submittedName>
</protein>
<name>A0A6A4SUM3_SCOMX</name>
<comment type="caution">
    <text evidence="3">The sequence shown here is derived from an EMBL/GenBank/DDBJ whole genome shotgun (WGS) entry which is preliminary data.</text>
</comment>
<dbReference type="EMBL" id="VEVO01000011">
    <property type="protein sequence ID" value="KAF0035590.1"/>
    <property type="molecule type" value="Genomic_DNA"/>
</dbReference>